<reference evidence="2 3" key="1">
    <citation type="submission" date="2016-10" db="EMBL/GenBank/DDBJ databases">
        <authorList>
            <person name="de Groot N.N."/>
        </authorList>
    </citation>
    <scope>NUCLEOTIDE SEQUENCE [LARGE SCALE GENOMIC DNA]</scope>
    <source>
        <strain evidence="2 3">DSM 29619</strain>
    </source>
</reference>
<dbReference type="Pfam" id="PF11720">
    <property type="entry name" value="Inhibitor_I78"/>
    <property type="match status" value="1"/>
</dbReference>
<evidence type="ECO:0000256" key="1">
    <source>
        <dbReference type="SAM" id="SignalP"/>
    </source>
</evidence>
<protein>
    <submittedName>
        <fullName evidence="2">Peptidase inhibitor I78 family protein</fullName>
    </submittedName>
</protein>
<gene>
    <name evidence="2" type="ORF">SAMN05421762_0498</name>
</gene>
<accession>A0A1I1I5Y8</accession>
<dbReference type="EMBL" id="FOLX01000001">
    <property type="protein sequence ID" value="SFC31222.1"/>
    <property type="molecule type" value="Genomic_DNA"/>
</dbReference>
<name>A0A1I1I5Y8_9RHOB</name>
<dbReference type="InterPro" id="IPR021719">
    <property type="entry name" value="Prot_inh_I78"/>
</dbReference>
<keyword evidence="1" id="KW-0732">Signal</keyword>
<dbReference type="Gene3D" id="3.30.10.10">
    <property type="entry name" value="Trypsin Inhibitor V, subunit A"/>
    <property type="match status" value="1"/>
</dbReference>
<evidence type="ECO:0000313" key="2">
    <source>
        <dbReference type="EMBL" id="SFC31222.1"/>
    </source>
</evidence>
<organism evidence="2 3">
    <name type="scientific">Pseudooceanicola nitratireducens</name>
    <dbReference type="NCBI Taxonomy" id="517719"/>
    <lineage>
        <taxon>Bacteria</taxon>
        <taxon>Pseudomonadati</taxon>
        <taxon>Pseudomonadota</taxon>
        <taxon>Alphaproteobacteria</taxon>
        <taxon>Rhodobacterales</taxon>
        <taxon>Paracoccaceae</taxon>
        <taxon>Pseudooceanicola</taxon>
    </lineage>
</organism>
<keyword evidence="3" id="KW-1185">Reference proteome</keyword>
<dbReference type="AlphaFoldDB" id="A0A1I1I5Y8"/>
<proteinExistence type="predicted"/>
<feature type="chain" id="PRO_5014118870" evidence="1">
    <location>
        <begin position="31"/>
        <end position="100"/>
    </location>
</feature>
<dbReference type="RefSeq" id="WP_170848682.1">
    <property type="nucleotide sequence ID" value="NZ_FNZG01000002.1"/>
</dbReference>
<feature type="signal peptide" evidence="1">
    <location>
        <begin position="1"/>
        <end position="30"/>
    </location>
</feature>
<evidence type="ECO:0000313" key="3">
    <source>
        <dbReference type="Proteomes" id="UP000231644"/>
    </source>
</evidence>
<sequence>MTRFLRTAPLMAPLFALAVVGGTSATWAEAATDPTMDQCKASEYQTLVGQQVSAALEAGLEPGPDVRIFQSGAVLTMDQRMDRLNVEFDSLDEIIGIYCG</sequence>
<dbReference type="Proteomes" id="UP000231644">
    <property type="component" value="Unassembled WGS sequence"/>
</dbReference>